<dbReference type="AlphaFoldDB" id="A0A7C9ISK3"/>
<proteinExistence type="predicted"/>
<comment type="caution">
    <text evidence="1">The sequence shown here is derived from an EMBL/GenBank/DDBJ whole genome shotgun (WGS) entry which is preliminary data.</text>
</comment>
<evidence type="ECO:0000313" key="1">
    <source>
        <dbReference type="EMBL" id="MXQ08045.1"/>
    </source>
</evidence>
<dbReference type="EMBL" id="WUPT01000001">
    <property type="protein sequence ID" value="MXQ08045.1"/>
    <property type="molecule type" value="Genomic_DNA"/>
</dbReference>
<protein>
    <submittedName>
        <fullName evidence="1">Uncharacterized protein</fullName>
    </submittedName>
</protein>
<accession>A0A7C9ISK3</accession>
<reference evidence="1 2" key="2">
    <citation type="submission" date="2020-03" db="EMBL/GenBank/DDBJ databases">
        <title>Kangsaoukella pontilimi gen. nov., sp. nov., a new member of the family Rhodobacteraceae isolated from a tidal mudflat.</title>
        <authorList>
            <person name="Kim I.S."/>
        </authorList>
    </citation>
    <scope>NUCLEOTIDE SEQUENCE [LARGE SCALE GENOMIC DNA]</scope>
    <source>
        <strain evidence="1 2">GH1-50</strain>
    </source>
</reference>
<dbReference type="Proteomes" id="UP000480350">
    <property type="component" value="Unassembled WGS sequence"/>
</dbReference>
<keyword evidence="2" id="KW-1185">Reference proteome</keyword>
<reference evidence="1 2" key="1">
    <citation type="submission" date="2019-12" db="EMBL/GenBank/DDBJ databases">
        <authorList>
            <person name="Lee S.D."/>
        </authorList>
    </citation>
    <scope>NUCLEOTIDE SEQUENCE [LARGE SCALE GENOMIC DNA]</scope>
    <source>
        <strain evidence="1 2">GH1-50</strain>
    </source>
</reference>
<dbReference type="RefSeq" id="WP_160763882.1">
    <property type="nucleotide sequence ID" value="NZ_WUPT01000001.1"/>
</dbReference>
<evidence type="ECO:0000313" key="2">
    <source>
        <dbReference type="Proteomes" id="UP000480350"/>
    </source>
</evidence>
<organism evidence="1 2">
    <name type="scientific">Kangsaoukella pontilimi</name>
    <dbReference type="NCBI Taxonomy" id="2691042"/>
    <lineage>
        <taxon>Bacteria</taxon>
        <taxon>Pseudomonadati</taxon>
        <taxon>Pseudomonadota</taxon>
        <taxon>Alphaproteobacteria</taxon>
        <taxon>Rhodobacterales</taxon>
        <taxon>Paracoccaceae</taxon>
        <taxon>Kangsaoukella</taxon>
    </lineage>
</organism>
<gene>
    <name evidence="1" type="ORF">GQ651_09335</name>
</gene>
<name>A0A7C9ISK3_9RHOB</name>
<sequence length="330" mass="36459">MTRSADSKGLVAERAVLFPVSSQFQLLNGLAYAHHIRAKGSKAEIVFGLTDYWSTGMDGASYESVAAELGVRITDMTGFQQDLARFKGAPGVVHLTTQPTYRRRKGARQVEIDDGTGNYRSDEGILYRDLCREAAVLGKDMPSRRRYGLAQLKKRIRSLFVTVPHFGMLEDRFQSQVRPNAAYVESARAVLAGMSQAGRRHDLPDEPFAFLILPPMRLAHLAPDRDWLARLIDSLISDYGAVVLKPHPADHTDTLNFGALPVTLETSPGTAERLMFEAGDRIKAVVGFRSTASWTAKLLFDLPSLRVGPPVADPNVERIFGSLTEPYEVT</sequence>